<dbReference type="Pfam" id="PF01037">
    <property type="entry name" value="AsnC_trans_reg"/>
    <property type="match status" value="1"/>
</dbReference>
<name>A0A830GU65_9CREN</name>
<dbReference type="RefSeq" id="WP_075059714.1">
    <property type="nucleotide sequence ID" value="NZ_BMNL01000002.1"/>
</dbReference>
<sequence>MFEIFVLVQTKVGKAFQVTEQIRSIPGIKSTYTVTGPYDIIASMEIESIESLEDIIKRIHAIDGVERTLTAMVIKKY</sequence>
<dbReference type="EMBL" id="BMNL01000002">
    <property type="protein sequence ID" value="GGP20692.1"/>
    <property type="molecule type" value="Genomic_DNA"/>
</dbReference>
<dbReference type="SUPFAM" id="SSF54909">
    <property type="entry name" value="Dimeric alpha+beta barrel"/>
    <property type="match status" value="1"/>
</dbReference>
<dbReference type="PANTHER" id="PTHR30154">
    <property type="entry name" value="LEUCINE-RESPONSIVE REGULATORY PROTEIN"/>
    <property type="match status" value="1"/>
</dbReference>
<protein>
    <submittedName>
        <fullName evidence="3">AsnC family transcriptional regulator</fullName>
    </submittedName>
</protein>
<dbReference type="InterPro" id="IPR011008">
    <property type="entry name" value="Dimeric_a/b-barrel"/>
</dbReference>
<dbReference type="Gene3D" id="3.30.70.920">
    <property type="match status" value="1"/>
</dbReference>
<reference evidence="3" key="1">
    <citation type="journal article" date="2014" name="Int. J. Syst. Evol. Microbiol.">
        <title>Complete genome sequence of Corynebacterium casei LMG S-19264T (=DSM 44701T), isolated from a smear-ripened cheese.</title>
        <authorList>
            <consortium name="US DOE Joint Genome Institute (JGI-PGF)"/>
            <person name="Walter F."/>
            <person name="Albersmeier A."/>
            <person name="Kalinowski J."/>
            <person name="Ruckert C."/>
        </authorList>
    </citation>
    <scope>NUCLEOTIDE SEQUENCE</scope>
    <source>
        <strain evidence="3">JCM 10088</strain>
    </source>
</reference>
<accession>A0A830GU65</accession>
<comment type="caution">
    <text evidence="3">The sequence shown here is derived from an EMBL/GenBank/DDBJ whole genome shotgun (WGS) entry which is preliminary data.</text>
</comment>
<dbReference type="InterPro" id="IPR019887">
    <property type="entry name" value="Tscrpt_reg_AsnC/Lrp_C"/>
</dbReference>
<reference evidence="3" key="2">
    <citation type="submission" date="2020-09" db="EMBL/GenBank/DDBJ databases">
        <authorList>
            <person name="Sun Q."/>
            <person name="Ohkuma M."/>
        </authorList>
    </citation>
    <scope>NUCLEOTIDE SEQUENCE</scope>
    <source>
        <strain evidence="3">JCM 10088</strain>
    </source>
</reference>
<keyword evidence="4" id="KW-1185">Reference proteome</keyword>
<proteinExistence type="predicted"/>
<evidence type="ECO:0000313" key="3">
    <source>
        <dbReference type="EMBL" id="GGP20692.1"/>
    </source>
</evidence>
<organism evidence="3 4">
    <name type="scientific">Thermocladium modestius</name>
    <dbReference type="NCBI Taxonomy" id="62609"/>
    <lineage>
        <taxon>Archaea</taxon>
        <taxon>Thermoproteota</taxon>
        <taxon>Thermoprotei</taxon>
        <taxon>Thermoproteales</taxon>
        <taxon>Thermoproteaceae</taxon>
        <taxon>Thermocladium</taxon>
    </lineage>
</organism>
<dbReference type="GO" id="GO:0005829">
    <property type="term" value="C:cytosol"/>
    <property type="evidence" value="ECO:0007669"/>
    <property type="project" value="TreeGrafter"/>
</dbReference>
<dbReference type="GO" id="GO:0043565">
    <property type="term" value="F:sequence-specific DNA binding"/>
    <property type="evidence" value="ECO:0007669"/>
    <property type="project" value="TreeGrafter"/>
</dbReference>
<dbReference type="Proteomes" id="UP000610960">
    <property type="component" value="Unassembled WGS sequence"/>
</dbReference>
<dbReference type="PANTHER" id="PTHR30154:SF34">
    <property type="entry name" value="TRANSCRIPTIONAL REGULATOR AZLB"/>
    <property type="match status" value="1"/>
</dbReference>
<evidence type="ECO:0000256" key="1">
    <source>
        <dbReference type="ARBA" id="ARBA00029440"/>
    </source>
</evidence>
<gene>
    <name evidence="3" type="ORF">GCM10007981_09800</name>
</gene>
<evidence type="ECO:0000313" key="4">
    <source>
        <dbReference type="Proteomes" id="UP000610960"/>
    </source>
</evidence>
<dbReference type="AlphaFoldDB" id="A0A830GU65"/>
<feature type="domain" description="Transcription regulator AsnC/Lrp ligand binding" evidence="2">
    <location>
        <begin position="6"/>
        <end position="75"/>
    </location>
</feature>
<dbReference type="GO" id="GO:0043200">
    <property type="term" value="P:response to amino acid"/>
    <property type="evidence" value="ECO:0007669"/>
    <property type="project" value="TreeGrafter"/>
</dbReference>
<evidence type="ECO:0000259" key="2">
    <source>
        <dbReference type="Pfam" id="PF01037"/>
    </source>
</evidence>
<dbReference type="OrthoDB" id="8136at2157"/>
<comment type="pathway">
    <text evidence="1">Amino-acid biosynthesis.</text>
</comment>